<feature type="compositionally biased region" description="Low complexity" evidence="1">
    <location>
        <begin position="674"/>
        <end position="684"/>
    </location>
</feature>
<dbReference type="PANTHER" id="PTHR42881:SF13">
    <property type="entry name" value="PROLYL ENDOPEPTIDASE"/>
    <property type="match status" value="1"/>
</dbReference>
<proteinExistence type="predicted"/>
<feature type="region of interest" description="Disordered" evidence="1">
    <location>
        <begin position="674"/>
        <end position="694"/>
    </location>
</feature>
<reference evidence="3 4" key="1">
    <citation type="journal article" date="2020" name="Int. J. Syst. Evol. Microbiol.">
        <title>Reclassification of Streptomyces castelarensis and Streptomyces sporoclivatus as later heterotypic synonyms of Streptomyces antimycoticus.</title>
        <authorList>
            <person name="Komaki H."/>
            <person name="Tamura T."/>
        </authorList>
    </citation>
    <scope>NUCLEOTIDE SEQUENCE [LARGE SCALE GENOMIC DNA]</scope>
    <source>
        <strain evidence="3 4">NBRC 100767</strain>
    </source>
</reference>
<dbReference type="AlphaFoldDB" id="A0A499ULY9"/>
<dbReference type="EMBL" id="AP019620">
    <property type="protein sequence ID" value="BBJ42844.1"/>
    <property type="molecule type" value="Genomic_DNA"/>
</dbReference>
<dbReference type="Pfam" id="PF00326">
    <property type="entry name" value="Peptidase_S9"/>
    <property type="match status" value="1"/>
</dbReference>
<dbReference type="GO" id="GO:0006508">
    <property type="term" value="P:proteolysis"/>
    <property type="evidence" value="ECO:0007669"/>
    <property type="project" value="InterPro"/>
</dbReference>
<dbReference type="InterPro" id="IPR001375">
    <property type="entry name" value="Peptidase_S9_cat"/>
</dbReference>
<dbReference type="GO" id="GO:0070012">
    <property type="term" value="F:oligopeptidase activity"/>
    <property type="evidence" value="ECO:0007669"/>
    <property type="project" value="TreeGrafter"/>
</dbReference>
<evidence type="ECO:0000259" key="2">
    <source>
        <dbReference type="Pfam" id="PF00326"/>
    </source>
</evidence>
<dbReference type="SUPFAM" id="SSF53474">
    <property type="entry name" value="alpha/beta-Hydrolases"/>
    <property type="match status" value="1"/>
</dbReference>
<organism evidence="3 4">
    <name type="scientific">Streptomyces antimycoticus</name>
    <dbReference type="NCBI Taxonomy" id="68175"/>
    <lineage>
        <taxon>Bacteria</taxon>
        <taxon>Bacillati</taxon>
        <taxon>Actinomycetota</taxon>
        <taxon>Actinomycetes</taxon>
        <taxon>Kitasatosporales</taxon>
        <taxon>Streptomycetaceae</taxon>
        <taxon>Streptomyces</taxon>
        <taxon>Streptomyces violaceusniger group</taxon>
    </lineage>
</organism>
<sequence length="694" mass="74026">MADSTPKADPAIPEMDVSGPRDPFRWLEDRDSPHTRSWLAVQQTLLDRHARREQESEAAWRHFLAEIETSAAGRLLAPPVEAGGALFRHELTQDGGELLSFSGIDSPSRVLLNTSGHASVSRLVGWQPDPTGHVVAAQLHHDGHENGGLHLIPVGQGEEPRQLSDASPHPAVAFLDGLLLYSSGTRTEHALRAHHLGDGSTRTVELPVAGPARLALHAGAEEHLLLRTRASGTSSVRWWCTRWSGRCTPDWQPLPFEDLHVTAIALGTDQLYVAGHHRDLFAVDLSRAARGDVARPIPLASPADSDITGDIRALRILGSRTDPHLAVLRQSGTVRRLDIRRVAEAADVPADAEADEAPGPGFTWPARLRLGPISYDRDGTPGDSFWFLADDPQYGALSHRVTARAPGGPASRQSTLRMLTATSPDGTTVPITICDPPTRPRHELAPTLVTVYGGFGVPLEPSWDPIFAAWLAAGGRIAWVHARGGGEFGSDWAAAGRGPGKSDTVDDLCAAARTLQAEGETGPGQLAALAASNGGLVLSAALVRAPSLFSAVACAAPLTDMARYHEGGLGKLWREEYGDPTDPRALRALLKYSPYHHVRDGDAYPAALFITGGNDARVRPWHAWKLCAALQEATCGEMPILLDHQENTGHYGRAGGDARSLSARVLALLATRTGLGTPPVGQPSVPAPPTRSAT</sequence>
<feature type="region of interest" description="Disordered" evidence="1">
    <location>
        <begin position="1"/>
        <end position="23"/>
    </location>
</feature>
<accession>A0A499ULY9</accession>
<dbReference type="InterPro" id="IPR051167">
    <property type="entry name" value="Prolyl_oligopep/macrocyclase"/>
</dbReference>
<dbReference type="Gene3D" id="2.130.10.120">
    <property type="entry name" value="Prolyl oligopeptidase, N-terminal domain"/>
    <property type="match status" value="1"/>
</dbReference>
<feature type="compositionally biased region" description="Pro residues" evidence="1">
    <location>
        <begin position="685"/>
        <end position="694"/>
    </location>
</feature>
<name>A0A499ULY9_9ACTN</name>
<evidence type="ECO:0000313" key="4">
    <source>
        <dbReference type="Proteomes" id="UP000463951"/>
    </source>
</evidence>
<dbReference type="InterPro" id="IPR002470">
    <property type="entry name" value="Peptidase_S9A"/>
</dbReference>
<dbReference type="SUPFAM" id="SSF50993">
    <property type="entry name" value="Peptidase/esterase 'gauge' domain"/>
    <property type="match status" value="1"/>
</dbReference>
<dbReference type="PRINTS" id="PR00862">
    <property type="entry name" value="PROLIGOPTASE"/>
</dbReference>
<dbReference type="Gene3D" id="3.40.50.1820">
    <property type="entry name" value="alpha/beta hydrolase"/>
    <property type="match status" value="1"/>
</dbReference>
<evidence type="ECO:0000256" key="1">
    <source>
        <dbReference type="SAM" id="MobiDB-lite"/>
    </source>
</evidence>
<evidence type="ECO:0000313" key="3">
    <source>
        <dbReference type="EMBL" id="BBJ42844.1"/>
    </source>
</evidence>
<dbReference type="PANTHER" id="PTHR42881">
    <property type="entry name" value="PROLYL ENDOPEPTIDASE"/>
    <property type="match status" value="1"/>
</dbReference>
<feature type="domain" description="Peptidase S9 prolyl oligopeptidase catalytic" evidence="2">
    <location>
        <begin position="469"/>
        <end position="670"/>
    </location>
</feature>
<protein>
    <recommendedName>
        <fullName evidence="2">Peptidase S9 prolyl oligopeptidase catalytic domain-containing protein</fullName>
    </recommendedName>
</protein>
<dbReference type="Proteomes" id="UP000463951">
    <property type="component" value="Chromosome"/>
</dbReference>
<dbReference type="GO" id="GO:0005829">
    <property type="term" value="C:cytosol"/>
    <property type="evidence" value="ECO:0007669"/>
    <property type="project" value="TreeGrafter"/>
</dbReference>
<gene>
    <name evidence="3" type="ORF">SSPO_055620</name>
</gene>
<dbReference type="InterPro" id="IPR029058">
    <property type="entry name" value="AB_hydrolase_fold"/>
</dbReference>
<dbReference type="GO" id="GO:0004252">
    <property type="term" value="F:serine-type endopeptidase activity"/>
    <property type="evidence" value="ECO:0007669"/>
    <property type="project" value="InterPro"/>
</dbReference>